<evidence type="ECO:0000259" key="5">
    <source>
        <dbReference type="Pfam" id="PF20464"/>
    </source>
</evidence>
<dbReference type="EC" id="2.1.1.72" evidence="1"/>
<organism evidence="8 9">
    <name type="scientific">Enterobacter asburiae</name>
    <dbReference type="NCBI Taxonomy" id="61645"/>
    <lineage>
        <taxon>Bacteria</taxon>
        <taxon>Pseudomonadati</taxon>
        <taxon>Pseudomonadota</taxon>
        <taxon>Gammaproteobacteria</taxon>
        <taxon>Enterobacterales</taxon>
        <taxon>Enterobacteriaceae</taxon>
        <taxon>Enterobacter</taxon>
        <taxon>Enterobacter cloacae complex</taxon>
    </lineage>
</organism>
<dbReference type="GO" id="GO:0032259">
    <property type="term" value="P:methylation"/>
    <property type="evidence" value="ECO:0007669"/>
    <property type="project" value="UniProtKB-KW"/>
</dbReference>
<evidence type="ECO:0000256" key="2">
    <source>
        <dbReference type="ARBA" id="ARBA00022603"/>
    </source>
</evidence>
<evidence type="ECO:0000256" key="3">
    <source>
        <dbReference type="ARBA" id="ARBA00022679"/>
    </source>
</evidence>
<gene>
    <name evidence="8" type="ORF">NCTC12123_05109</name>
</gene>
<dbReference type="Pfam" id="PF20465">
    <property type="entry name" value="MmeI_hel"/>
    <property type="match status" value="1"/>
</dbReference>
<evidence type="ECO:0000256" key="4">
    <source>
        <dbReference type="ARBA" id="ARBA00047942"/>
    </source>
</evidence>
<evidence type="ECO:0000259" key="6">
    <source>
        <dbReference type="Pfam" id="PF20465"/>
    </source>
</evidence>
<feature type="domain" description="MmeI-like DNA-methyltransferase" evidence="7">
    <location>
        <begin position="328"/>
        <end position="459"/>
    </location>
</feature>
<comment type="catalytic activity">
    <reaction evidence="4">
        <text>a 2'-deoxyadenosine in DNA + S-adenosyl-L-methionine = an N(6)-methyl-2'-deoxyadenosine in DNA + S-adenosyl-L-homocysteine + H(+)</text>
        <dbReference type="Rhea" id="RHEA:15197"/>
        <dbReference type="Rhea" id="RHEA-COMP:12418"/>
        <dbReference type="Rhea" id="RHEA-COMP:12419"/>
        <dbReference type="ChEBI" id="CHEBI:15378"/>
        <dbReference type="ChEBI" id="CHEBI:57856"/>
        <dbReference type="ChEBI" id="CHEBI:59789"/>
        <dbReference type="ChEBI" id="CHEBI:90615"/>
        <dbReference type="ChEBI" id="CHEBI:90616"/>
        <dbReference type="EC" id="2.1.1.72"/>
    </reaction>
</comment>
<dbReference type="InterPro" id="IPR046816">
    <property type="entry name" value="MmeI_Mtase"/>
</dbReference>
<dbReference type="PANTHER" id="PTHR33841:SF1">
    <property type="entry name" value="DNA METHYLTRANSFERASE A"/>
    <property type="match status" value="1"/>
</dbReference>
<dbReference type="PANTHER" id="PTHR33841">
    <property type="entry name" value="DNA METHYLTRANSFERASE YEEA-RELATED"/>
    <property type="match status" value="1"/>
</dbReference>
<dbReference type="RefSeq" id="WP_208599966.1">
    <property type="nucleotide sequence ID" value="NZ_CP011863.1"/>
</dbReference>
<dbReference type="Pfam" id="PF20464">
    <property type="entry name" value="MmeI_N"/>
    <property type="match status" value="1"/>
</dbReference>
<dbReference type="InterPro" id="IPR046817">
    <property type="entry name" value="MmeI_N"/>
</dbReference>
<keyword evidence="3" id="KW-0808">Transferase</keyword>
<name>A0A376FH95_ENTAS</name>
<dbReference type="InterPro" id="IPR046819">
    <property type="entry name" value="MmeI_hel"/>
</dbReference>
<protein>
    <recommendedName>
        <fullName evidence="1">site-specific DNA-methyltransferase (adenine-specific)</fullName>
        <ecNumber evidence="1">2.1.1.72</ecNumber>
    </recommendedName>
</protein>
<accession>A0A376FH95</accession>
<dbReference type="SUPFAM" id="SSF53335">
    <property type="entry name" value="S-adenosyl-L-methionine-dependent methyltransferases"/>
    <property type="match status" value="1"/>
</dbReference>
<proteinExistence type="predicted"/>
<dbReference type="AlphaFoldDB" id="A0A376FH95"/>
<evidence type="ECO:0000256" key="1">
    <source>
        <dbReference type="ARBA" id="ARBA00011900"/>
    </source>
</evidence>
<dbReference type="Gene3D" id="3.40.50.150">
    <property type="entry name" value="Vaccinia Virus protein VP39"/>
    <property type="match status" value="1"/>
</dbReference>
<reference evidence="8 9" key="1">
    <citation type="submission" date="2018-06" db="EMBL/GenBank/DDBJ databases">
        <authorList>
            <consortium name="Pathogen Informatics"/>
            <person name="Doyle S."/>
        </authorList>
    </citation>
    <scope>NUCLEOTIDE SEQUENCE [LARGE SCALE GENOMIC DNA]</scope>
    <source>
        <strain evidence="8 9">NCTC12123</strain>
    </source>
</reference>
<dbReference type="Proteomes" id="UP000255163">
    <property type="component" value="Unassembled WGS sequence"/>
</dbReference>
<dbReference type="GO" id="GO:0009007">
    <property type="term" value="F:site-specific DNA-methyltransferase (adenine-specific) activity"/>
    <property type="evidence" value="ECO:0007669"/>
    <property type="project" value="UniProtKB-EC"/>
</dbReference>
<evidence type="ECO:0000259" key="7">
    <source>
        <dbReference type="Pfam" id="PF20473"/>
    </source>
</evidence>
<evidence type="ECO:0000313" key="8">
    <source>
        <dbReference type="EMBL" id="STD25573.1"/>
    </source>
</evidence>
<dbReference type="EMBL" id="UFYI01000007">
    <property type="protein sequence ID" value="STD25573.1"/>
    <property type="molecule type" value="Genomic_DNA"/>
</dbReference>
<keyword evidence="2 8" id="KW-0489">Methyltransferase</keyword>
<feature type="domain" description="MmeI-like N-terminal" evidence="5">
    <location>
        <begin position="4"/>
        <end position="161"/>
    </location>
</feature>
<evidence type="ECO:0000313" key="9">
    <source>
        <dbReference type="Proteomes" id="UP000255163"/>
    </source>
</evidence>
<feature type="domain" description="MmeI-like helicase spacer" evidence="6">
    <location>
        <begin position="173"/>
        <end position="252"/>
    </location>
</feature>
<dbReference type="InterPro" id="IPR029063">
    <property type="entry name" value="SAM-dependent_MTases_sf"/>
</dbReference>
<dbReference type="Pfam" id="PF20473">
    <property type="entry name" value="MmeI_Mtase"/>
    <property type="match status" value="1"/>
</dbReference>
<sequence>MAVNQAKIFEQLEQLTRELDRDEFIYGFMAAFDFPKATITQVRQGSSRNVAKETGHVGLKNKLYFQSVNDKEDLDEAFELRIVDPVIAKNKIRFVLVTDYVRFLAWDTCSKERLDIELDELYSNYGFFLPLAGLEKAIISSENPADVKAAEKMGKLFDLIRVHNDLSKPEDIHALNVFLTRLLFCLFAEDTGIFEPAQFTSAIKSYTEEDGSDLDTFLYQLFTVLNAAPASQQRQKIPTHLAAFPYVNGGLFSTDEPIPELGKKGRKILLECGTMDWSEINPDIFGSMFQAVIDVEQRSRLGQHYTSYSNIMKVIKPLFLEPLEAELDKQRRSAKGLKALLVRLSEIKIFDPACGSGNFLIVSYKELRKLEMKVIEALKELEPQGFSMSGLHLSQFYGIEIDDFACEIARLSLWLAEHQLNSQWEQAFGFAPPALPLRESGNICSGNSLRLDWHSVCPKGLGKVRTSP</sequence>
<dbReference type="InterPro" id="IPR050953">
    <property type="entry name" value="N4_N6_ade-DNA_methylase"/>
</dbReference>